<gene>
    <name evidence="2" type="ORF">SPARVUS_LOCUS11227137</name>
</gene>
<dbReference type="Pfam" id="PF01031">
    <property type="entry name" value="Dynamin_M"/>
    <property type="match status" value="1"/>
</dbReference>
<dbReference type="InterPro" id="IPR000375">
    <property type="entry name" value="Dynamin_stalk"/>
</dbReference>
<sequence>TGILTKPDLVDKGAEKEVIRVVRNLTYPLKEGYMIVKCRAQSELQSNLSLEDAINNERAYFEGHELFRVLLHEGFATVPTLAKKLTVKLVERIHRTLLTLEKQIKSKLKETEDNLNLI</sequence>
<evidence type="ECO:0000313" key="2">
    <source>
        <dbReference type="EMBL" id="CAI9591527.1"/>
    </source>
</evidence>
<reference evidence="2" key="1">
    <citation type="submission" date="2023-05" db="EMBL/GenBank/DDBJ databases">
        <authorList>
            <person name="Stuckert A."/>
        </authorList>
    </citation>
    <scope>NUCLEOTIDE SEQUENCE</scope>
</reference>
<evidence type="ECO:0000313" key="3">
    <source>
        <dbReference type="Proteomes" id="UP001162483"/>
    </source>
</evidence>
<dbReference type="PANTHER" id="PTHR11566">
    <property type="entry name" value="DYNAMIN"/>
    <property type="match status" value="1"/>
</dbReference>
<keyword evidence="3" id="KW-1185">Reference proteome</keyword>
<dbReference type="SUPFAM" id="SSF52540">
    <property type="entry name" value="P-loop containing nucleoside triphosphate hydrolases"/>
    <property type="match status" value="1"/>
</dbReference>
<dbReference type="InterPro" id="IPR022812">
    <property type="entry name" value="Dynamin"/>
</dbReference>
<feature type="non-terminal residue" evidence="2">
    <location>
        <position position="118"/>
    </location>
</feature>
<organism evidence="2 3">
    <name type="scientific">Staurois parvus</name>
    <dbReference type="NCBI Taxonomy" id="386267"/>
    <lineage>
        <taxon>Eukaryota</taxon>
        <taxon>Metazoa</taxon>
        <taxon>Chordata</taxon>
        <taxon>Craniata</taxon>
        <taxon>Vertebrata</taxon>
        <taxon>Euteleostomi</taxon>
        <taxon>Amphibia</taxon>
        <taxon>Batrachia</taxon>
        <taxon>Anura</taxon>
        <taxon>Neobatrachia</taxon>
        <taxon>Ranoidea</taxon>
        <taxon>Ranidae</taxon>
        <taxon>Staurois</taxon>
    </lineage>
</organism>
<dbReference type="InterPro" id="IPR027417">
    <property type="entry name" value="P-loop_NTPase"/>
</dbReference>
<comment type="caution">
    <text evidence="2">The sequence shown here is derived from an EMBL/GenBank/DDBJ whole genome shotgun (WGS) entry which is preliminary data.</text>
</comment>
<feature type="non-terminal residue" evidence="2">
    <location>
        <position position="1"/>
    </location>
</feature>
<accession>A0ABN9F4A3</accession>
<dbReference type="Gene3D" id="3.40.50.300">
    <property type="entry name" value="P-loop containing nucleotide triphosphate hydrolases"/>
    <property type="match status" value="1"/>
</dbReference>
<name>A0ABN9F4A3_9NEOB</name>
<evidence type="ECO:0000259" key="1">
    <source>
        <dbReference type="Pfam" id="PF01031"/>
    </source>
</evidence>
<protein>
    <recommendedName>
        <fullName evidence="1">Dynamin stalk domain-containing protein</fullName>
    </recommendedName>
</protein>
<feature type="domain" description="Dynamin stalk" evidence="1">
    <location>
        <begin position="18"/>
        <end position="116"/>
    </location>
</feature>
<dbReference type="EMBL" id="CATNWA010016295">
    <property type="protein sequence ID" value="CAI9591527.1"/>
    <property type="molecule type" value="Genomic_DNA"/>
</dbReference>
<dbReference type="Proteomes" id="UP001162483">
    <property type="component" value="Unassembled WGS sequence"/>
</dbReference>
<proteinExistence type="predicted"/>
<dbReference type="PANTHER" id="PTHR11566:SF231">
    <property type="entry name" value="INTERFERON-INDUCED GTP-BINDING PROTEIN MX"/>
    <property type="match status" value="1"/>
</dbReference>